<dbReference type="InterPro" id="IPR009496">
    <property type="entry name" value="RGM_C"/>
</dbReference>
<dbReference type="Gene3D" id="3.40.1000.10">
    <property type="entry name" value="Mog1/PsbP, alpha/beta/alpha sandwich"/>
    <property type="match status" value="1"/>
</dbReference>
<dbReference type="GO" id="GO:0016491">
    <property type="term" value="F:oxidoreductase activity"/>
    <property type="evidence" value="ECO:0007669"/>
    <property type="project" value="UniProtKB-KW"/>
</dbReference>
<dbReference type="GO" id="GO:0098552">
    <property type="term" value="C:side of membrane"/>
    <property type="evidence" value="ECO:0007669"/>
    <property type="project" value="UniProtKB-KW"/>
</dbReference>
<evidence type="ECO:0000256" key="3">
    <source>
        <dbReference type="ARBA" id="ARBA00022475"/>
    </source>
</evidence>
<keyword evidence="10" id="KW-0325">Glycoprotein</keyword>
<keyword evidence="9" id="KW-1015">Disulfide bond</keyword>
<dbReference type="eggNOG" id="ENOG502QSTJ">
    <property type="taxonomic scope" value="Eukaryota"/>
</dbReference>
<dbReference type="PANTHER" id="PTHR31428">
    <property type="entry name" value="RGM DOMAIN FAMILY MEMBER DRAG-1"/>
    <property type="match status" value="1"/>
</dbReference>
<keyword evidence="5" id="KW-0732">Signal</keyword>
<evidence type="ECO:0000256" key="8">
    <source>
        <dbReference type="ARBA" id="ARBA00023136"/>
    </source>
</evidence>
<dbReference type="InterPro" id="IPR036291">
    <property type="entry name" value="NAD(P)-bd_dom_sf"/>
</dbReference>
<dbReference type="Proteomes" id="UP000050525">
    <property type="component" value="Unassembled WGS sequence"/>
</dbReference>
<evidence type="ECO:0000313" key="16">
    <source>
        <dbReference type="Proteomes" id="UP000050525"/>
    </source>
</evidence>
<keyword evidence="8" id="KW-0472">Membrane</keyword>
<protein>
    <submittedName>
        <fullName evidence="15">Hydroxysteroid 11-beta-dehydrogenase 1-like protein</fullName>
    </submittedName>
</protein>
<evidence type="ECO:0000259" key="14">
    <source>
        <dbReference type="Pfam" id="PF06535"/>
    </source>
</evidence>
<gene>
    <name evidence="15" type="primary">HSD11B1L</name>
    <name evidence="15" type="ORF">Y1Q_0000252</name>
</gene>
<dbReference type="STRING" id="8496.A0A151P0L2"/>
<comment type="similarity">
    <text evidence="2">Belongs to the repulsive guidance molecule (RGM) family.</text>
</comment>
<comment type="subcellular location">
    <subcellularLocation>
        <location evidence="1">Cell membrane</location>
        <topology evidence="1">Lipid-anchor</topology>
        <topology evidence="1">GPI-anchor</topology>
    </subcellularLocation>
</comment>
<evidence type="ECO:0000256" key="2">
    <source>
        <dbReference type="ARBA" id="ARBA00005321"/>
    </source>
</evidence>
<dbReference type="PROSITE" id="PS00061">
    <property type="entry name" value="ADH_SHORT"/>
    <property type="match status" value="1"/>
</dbReference>
<feature type="domain" description="Repulsive guidance molecule N-terminal" evidence="14">
    <location>
        <begin position="491"/>
        <end position="561"/>
    </location>
</feature>
<keyword evidence="11" id="KW-0449">Lipoprotein</keyword>
<dbReference type="GO" id="GO:0010604">
    <property type="term" value="P:positive regulation of macromolecule metabolic process"/>
    <property type="evidence" value="ECO:0007669"/>
    <property type="project" value="UniProtKB-ARBA"/>
</dbReference>
<organism evidence="15 16">
    <name type="scientific">Alligator mississippiensis</name>
    <name type="common">American alligator</name>
    <dbReference type="NCBI Taxonomy" id="8496"/>
    <lineage>
        <taxon>Eukaryota</taxon>
        <taxon>Metazoa</taxon>
        <taxon>Chordata</taxon>
        <taxon>Craniata</taxon>
        <taxon>Vertebrata</taxon>
        <taxon>Euteleostomi</taxon>
        <taxon>Archelosauria</taxon>
        <taxon>Archosauria</taxon>
        <taxon>Crocodylia</taxon>
        <taxon>Alligatoridae</taxon>
        <taxon>Alligatorinae</taxon>
        <taxon>Alligator</taxon>
    </lineage>
</organism>
<dbReference type="InterPro" id="IPR002347">
    <property type="entry name" value="SDR_fam"/>
</dbReference>
<accession>A0A151P0L2</accession>
<dbReference type="PANTHER" id="PTHR31428:SF7">
    <property type="entry name" value="RGM DOMAIN FAMILY ISOFORM X1"/>
    <property type="match status" value="1"/>
</dbReference>
<keyword evidence="6" id="KW-0068">Autocatalytic cleavage</keyword>
<keyword evidence="4" id="KW-0336">GPI-anchor</keyword>
<feature type="region of interest" description="Disordered" evidence="12">
    <location>
        <begin position="426"/>
        <end position="457"/>
    </location>
</feature>
<dbReference type="AlphaFoldDB" id="A0A151P0L2"/>
<dbReference type="Pfam" id="PF06535">
    <property type="entry name" value="RGM_N"/>
    <property type="match status" value="1"/>
</dbReference>
<dbReference type="InterPro" id="IPR040287">
    <property type="entry name" value="RGM"/>
</dbReference>
<dbReference type="Gene3D" id="3.40.50.720">
    <property type="entry name" value="NAD(P)-binding Rossmann-like Domain"/>
    <property type="match status" value="1"/>
</dbReference>
<dbReference type="EMBL" id="AKHW03001382">
    <property type="protein sequence ID" value="KYO42574.1"/>
    <property type="molecule type" value="Genomic_DNA"/>
</dbReference>
<comment type="caution">
    <text evidence="15">The sequence shown here is derived from an EMBL/GenBank/DDBJ whole genome shotgun (WGS) entry which is preliminary data.</text>
</comment>
<evidence type="ECO:0000313" key="15">
    <source>
        <dbReference type="EMBL" id="KYO42574.1"/>
    </source>
</evidence>
<name>A0A151P0L2_ALLMI</name>
<keyword evidence="3" id="KW-1003">Cell membrane</keyword>
<evidence type="ECO:0000259" key="13">
    <source>
        <dbReference type="Pfam" id="PF06534"/>
    </source>
</evidence>
<proteinExistence type="inferred from homology"/>
<evidence type="ECO:0000256" key="5">
    <source>
        <dbReference type="ARBA" id="ARBA00022729"/>
    </source>
</evidence>
<dbReference type="Pfam" id="PF06534">
    <property type="entry name" value="RGM_C"/>
    <property type="match status" value="1"/>
</dbReference>
<dbReference type="GO" id="GO:0005886">
    <property type="term" value="C:plasma membrane"/>
    <property type="evidence" value="ECO:0007669"/>
    <property type="project" value="UniProtKB-SubCell"/>
</dbReference>
<dbReference type="PRINTS" id="PR00081">
    <property type="entry name" value="GDHRDH"/>
</dbReference>
<keyword evidence="16" id="KW-1185">Reference proteome</keyword>
<sequence>MKGNCSRILILRLSLQGRSGSRTGCSLVSLETEGCAAPISRLSGTAAALQPGPLAELSPPGEMSARWKALWAAGIAAGLLALFWRDTFNPETISGARVLLTGASAGIGEQMAYHYSRFGAEIVLTARREAVLQKVTEKCLQLGAKKVFYIPADMISPAEPERVMQFAVQKMGGLDYLVLNHIGATPLQMWDGDVEHTRWLLQVNFLSYVALAMAALPVLMESKGSVVVVSSISGKIATPFATSYSATKFALDGFFSSLRHELAMQKKDMSITLCVLGLIDTEMALEKTRGLVYMDALPATEAALAILRGGATRAREAFYPWWLEPLCYVRGWFPSHWDWVVGETEAQKVSHSAEQDSPCSRFSWRHRGHCTLLLCSQRPLFAGTLEAWRWRRKEPDLNVEGSGMKSCKKQNKTGKALGMLPCLFRPGTNPEEPERRSHSAHSPGRSKRRHHGEALAPSSLWKQGSAATMLQPRISSRKVWLQDCSLHCQQCRIQRCNADYVAATSPSHALPEETLPDVDYCIALRAYSVCTRKTAKSCRGDLVYHSAVFRIKELFAQYNCSSDGPTSSAKAPGTPDPLLSELCNYESRSGFQKRFAHCGLFGDPHLRTFKDEFQTCKVEGAWPLIDNQYLSVQVTNVPVVLGSSATATSKITLIFKSYQGCTEQKVYQATTEDLPLAFSDGTRNGGRQEGAGSLRILEKPDTHQVEIQAHYIGSTIIIRQVGRYLTFAIRVPEETLSLAEEGTGLQLCLHGCPKSELIQEHRLSLGNVSPLWPGSRWAYTVETATKQCRHMLQVEDVYFQSCVFDLLTTGDPEFSVAAYGALEDLKALYPSRLKLHTVSKTVSVAGSAPGPRQPPAPLLCCALACLTLLRWC</sequence>
<feature type="domain" description="Repulsive guidance molecule C-terminal" evidence="13">
    <location>
        <begin position="595"/>
        <end position="830"/>
    </location>
</feature>
<dbReference type="InterPro" id="IPR020904">
    <property type="entry name" value="Sc_DH/Rdtase_CS"/>
</dbReference>
<dbReference type="GO" id="GO:0080090">
    <property type="term" value="P:regulation of primary metabolic process"/>
    <property type="evidence" value="ECO:0007669"/>
    <property type="project" value="UniProtKB-ARBA"/>
</dbReference>
<keyword evidence="7" id="KW-0560">Oxidoreductase</keyword>
<evidence type="ECO:0000256" key="7">
    <source>
        <dbReference type="ARBA" id="ARBA00023002"/>
    </source>
</evidence>
<evidence type="ECO:0000256" key="1">
    <source>
        <dbReference type="ARBA" id="ARBA00004609"/>
    </source>
</evidence>
<evidence type="ECO:0000256" key="10">
    <source>
        <dbReference type="ARBA" id="ARBA00023180"/>
    </source>
</evidence>
<dbReference type="GO" id="GO:0030509">
    <property type="term" value="P:BMP signaling pathway"/>
    <property type="evidence" value="ECO:0007669"/>
    <property type="project" value="TreeGrafter"/>
</dbReference>
<evidence type="ECO:0000256" key="12">
    <source>
        <dbReference type="SAM" id="MobiDB-lite"/>
    </source>
</evidence>
<reference evidence="15 16" key="1">
    <citation type="journal article" date="2012" name="Genome Biol.">
        <title>Sequencing three crocodilian genomes to illuminate the evolution of archosaurs and amniotes.</title>
        <authorList>
            <person name="St John J.A."/>
            <person name="Braun E.L."/>
            <person name="Isberg S.R."/>
            <person name="Miles L.G."/>
            <person name="Chong A.Y."/>
            <person name="Gongora J."/>
            <person name="Dalzell P."/>
            <person name="Moran C."/>
            <person name="Bed'hom B."/>
            <person name="Abzhanov A."/>
            <person name="Burgess S.C."/>
            <person name="Cooksey A.M."/>
            <person name="Castoe T.A."/>
            <person name="Crawford N.G."/>
            <person name="Densmore L.D."/>
            <person name="Drew J.C."/>
            <person name="Edwards S.V."/>
            <person name="Faircloth B.C."/>
            <person name="Fujita M.K."/>
            <person name="Greenwold M.J."/>
            <person name="Hoffmann F.G."/>
            <person name="Howard J.M."/>
            <person name="Iguchi T."/>
            <person name="Janes D.E."/>
            <person name="Khan S.Y."/>
            <person name="Kohno S."/>
            <person name="de Koning A.J."/>
            <person name="Lance S.L."/>
            <person name="McCarthy F.M."/>
            <person name="McCormack J.E."/>
            <person name="Merchant M.E."/>
            <person name="Peterson D.G."/>
            <person name="Pollock D.D."/>
            <person name="Pourmand N."/>
            <person name="Raney B.J."/>
            <person name="Roessler K.A."/>
            <person name="Sanford J.R."/>
            <person name="Sawyer R.H."/>
            <person name="Schmidt C.J."/>
            <person name="Triplett E.W."/>
            <person name="Tuberville T.D."/>
            <person name="Venegas-Anaya M."/>
            <person name="Howard J.T."/>
            <person name="Jarvis E.D."/>
            <person name="Guillette L.J.Jr."/>
            <person name="Glenn T.C."/>
            <person name="Green R.E."/>
            <person name="Ray D.A."/>
        </authorList>
    </citation>
    <scope>NUCLEOTIDE SEQUENCE [LARGE SCALE GENOMIC DNA]</scope>
    <source>
        <strain evidence="15">KSC_2009_1</strain>
    </source>
</reference>
<dbReference type="InterPro" id="IPR010536">
    <property type="entry name" value="RGM_N"/>
</dbReference>
<dbReference type="Pfam" id="PF00106">
    <property type="entry name" value="adh_short"/>
    <property type="match status" value="1"/>
</dbReference>
<evidence type="ECO:0000256" key="11">
    <source>
        <dbReference type="ARBA" id="ARBA00023288"/>
    </source>
</evidence>
<dbReference type="SUPFAM" id="SSF51735">
    <property type="entry name" value="NAD(P)-binding Rossmann-fold domains"/>
    <property type="match status" value="1"/>
</dbReference>
<dbReference type="GO" id="GO:0015026">
    <property type="term" value="F:coreceptor activity"/>
    <property type="evidence" value="ECO:0007669"/>
    <property type="project" value="TreeGrafter"/>
</dbReference>
<evidence type="ECO:0000256" key="4">
    <source>
        <dbReference type="ARBA" id="ARBA00022622"/>
    </source>
</evidence>
<dbReference type="FunFam" id="3.40.1000.10:FF:000001">
    <property type="entry name" value="Repulsive guidance molecule BMP co-receptor a"/>
    <property type="match status" value="1"/>
</dbReference>
<evidence type="ECO:0000256" key="6">
    <source>
        <dbReference type="ARBA" id="ARBA00022813"/>
    </source>
</evidence>
<evidence type="ECO:0000256" key="9">
    <source>
        <dbReference type="ARBA" id="ARBA00023157"/>
    </source>
</evidence>